<name>Q2S7T9_HAHCH</name>
<dbReference type="EC" id="3.1.-.-" evidence="6"/>
<comment type="similarity">
    <text evidence="6">Belongs to the vsr family.</text>
</comment>
<evidence type="ECO:0000256" key="4">
    <source>
        <dbReference type="ARBA" id="ARBA00022801"/>
    </source>
</evidence>
<evidence type="ECO:0000313" key="8">
    <source>
        <dbReference type="Proteomes" id="UP000000238"/>
    </source>
</evidence>
<dbReference type="GO" id="GO:0006298">
    <property type="term" value="P:mismatch repair"/>
    <property type="evidence" value="ECO:0007669"/>
    <property type="project" value="UniProtKB-UniRule"/>
</dbReference>
<dbReference type="Pfam" id="PF03852">
    <property type="entry name" value="Vsr"/>
    <property type="match status" value="1"/>
</dbReference>
<keyword evidence="5 6" id="KW-0234">DNA repair</keyword>
<evidence type="ECO:0000313" key="7">
    <source>
        <dbReference type="EMBL" id="ABC33285.1"/>
    </source>
</evidence>
<keyword evidence="8" id="KW-1185">Reference proteome</keyword>
<comment type="function">
    <text evidence="6">May nick specific sequences that contain T:G mispairs resulting from m5C-deamination.</text>
</comment>
<dbReference type="Proteomes" id="UP000000238">
    <property type="component" value="Chromosome"/>
</dbReference>
<dbReference type="RefSeq" id="WP_011400337.1">
    <property type="nucleotide sequence ID" value="NC_007645.1"/>
</dbReference>
<accession>Q2S7T9</accession>
<dbReference type="SUPFAM" id="SSF52980">
    <property type="entry name" value="Restriction endonuclease-like"/>
    <property type="match status" value="1"/>
</dbReference>
<proteinExistence type="inferred from homology"/>
<keyword evidence="4 6" id="KW-0378">Hydrolase</keyword>
<evidence type="ECO:0000256" key="2">
    <source>
        <dbReference type="ARBA" id="ARBA00022759"/>
    </source>
</evidence>
<reference evidence="7 8" key="1">
    <citation type="journal article" date="2005" name="Nucleic Acids Res.">
        <title>Genomic blueprint of Hahella chejuensis, a marine microbe producing an algicidal agent.</title>
        <authorList>
            <person name="Jeong H."/>
            <person name="Yim J.H."/>
            <person name="Lee C."/>
            <person name="Choi S.-H."/>
            <person name="Park Y.K."/>
            <person name="Yoon S.H."/>
            <person name="Hur C.-G."/>
            <person name="Kang H.-Y."/>
            <person name="Kim D."/>
            <person name="Lee H.H."/>
            <person name="Park K.H."/>
            <person name="Park S.-H."/>
            <person name="Park H.-S."/>
            <person name="Lee H.K."/>
            <person name="Oh T.K."/>
            <person name="Kim J.F."/>
        </authorList>
    </citation>
    <scope>NUCLEOTIDE SEQUENCE [LARGE SCALE GENOMIC DNA]</scope>
    <source>
        <strain evidence="7 8">KCTC 2396</strain>
    </source>
</reference>
<keyword evidence="2 6" id="KW-0255">Endonuclease</keyword>
<evidence type="ECO:0000256" key="1">
    <source>
        <dbReference type="ARBA" id="ARBA00022722"/>
    </source>
</evidence>
<dbReference type="PIRSF" id="PIRSF018267">
    <property type="entry name" value="VSR_endonuc"/>
    <property type="match status" value="1"/>
</dbReference>
<dbReference type="AlphaFoldDB" id="Q2S7T9"/>
<dbReference type="REBASE" id="11723">
    <property type="entry name" value="V.HchORF6653P"/>
</dbReference>
<dbReference type="OrthoDB" id="9801520at2"/>
<dbReference type="EMBL" id="CP000155">
    <property type="protein sequence ID" value="ABC33285.1"/>
    <property type="molecule type" value="Genomic_DNA"/>
</dbReference>
<dbReference type="GO" id="GO:0004519">
    <property type="term" value="F:endonuclease activity"/>
    <property type="evidence" value="ECO:0007669"/>
    <property type="project" value="UniProtKB-KW"/>
</dbReference>
<gene>
    <name evidence="7" type="ordered locus">HCH_06652</name>
</gene>
<evidence type="ECO:0000256" key="6">
    <source>
        <dbReference type="PIRNR" id="PIRNR018267"/>
    </source>
</evidence>
<dbReference type="HOGENOM" id="CLU_111913_3_0_6"/>
<dbReference type="STRING" id="349521.HCH_06652"/>
<dbReference type="KEGG" id="hch:HCH_06652"/>
<organism evidence="7 8">
    <name type="scientific">Hahella chejuensis (strain KCTC 2396)</name>
    <dbReference type="NCBI Taxonomy" id="349521"/>
    <lineage>
        <taxon>Bacteria</taxon>
        <taxon>Pseudomonadati</taxon>
        <taxon>Pseudomonadota</taxon>
        <taxon>Gammaproteobacteria</taxon>
        <taxon>Oceanospirillales</taxon>
        <taxon>Hahellaceae</taxon>
        <taxon>Hahella</taxon>
    </lineage>
</organism>
<keyword evidence="3 6" id="KW-0227">DNA damage</keyword>
<evidence type="ECO:0000256" key="3">
    <source>
        <dbReference type="ARBA" id="ARBA00022763"/>
    </source>
</evidence>
<keyword evidence="1 6" id="KW-0540">Nuclease</keyword>
<sequence>MKRSEIMAAVKSKDTTPELKVRKLLHSLGYRYRLHANDLPCKPDIVFRSRKKVIFIHGCFWHGHPCKRGARMPKTNAEYWIKKIGRNIERDRRGYEALHQLGWRCLVLWECELKDMDALQETLHAFLEEDSHNSRISD</sequence>
<dbReference type="InterPro" id="IPR004603">
    <property type="entry name" value="DNA_mismatch_endonuc_vsr"/>
</dbReference>
<evidence type="ECO:0000256" key="5">
    <source>
        <dbReference type="ARBA" id="ARBA00023204"/>
    </source>
</evidence>
<dbReference type="CDD" id="cd00221">
    <property type="entry name" value="Vsr"/>
    <property type="match status" value="1"/>
</dbReference>
<dbReference type="NCBIfam" id="TIGR00632">
    <property type="entry name" value="vsr"/>
    <property type="match status" value="1"/>
</dbReference>
<dbReference type="GO" id="GO:0016787">
    <property type="term" value="F:hydrolase activity"/>
    <property type="evidence" value="ECO:0007669"/>
    <property type="project" value="UniProtKB-KW"/>
</dbReference>
<protein>
    <recommendedName>
        <fullName evidence="6">Very short patch repair endonuclease</fullName>
        <ecNumber evidence="6">3.1.-.-</ecNumber>
    </recommendedName>
</protein>
<dbReference type="InterPro" id="IPR011335">
    <property type="entry name" value="Restrct_endonuc-II-like"/>
</dbReference>
<dbReference type="Gene3D" id="3.40.960.10">
    <property type="entry name" value="VSR Endonuclease"/>
    <property type="match status" value="1"/>
</dbReference>
<dbReference type="eggNOG" id="COG3727">
    <property type="taxonomic scope" value="Bacteria"/>
</dbReference>